<feature type="domain" description="Glycosyltransferase 2-like" evidence="1">
    <location>
        <begin position="29"/>
        <end position="128"/>
    </location>
</feature>
<protein>
    <recommendedName>
        <fullName evidence="1">Glycosyltransferase 2-like domain-containing protein</fullName>
    </recommendedName>
</protein>
<reference evidence="2 3" key="1">
    <citation type="journal article" date="2016" name="Nat. Commun.">
        <title>Thousands of microbial genomes shed light on interconnected biogeochemical processes in an aquifer system.</title>
        <authorList>
            <person name="Anantharaman K."/>
            <person name="Brown C.T."/>
            <person name="Hug L.A."/>
            <person name="Sharon I."/>
            <person name="Castelle C.J."/>
            <person name="Probst A.J."/>
            <person name="Thomas B.C."/>
            <person name="Singh A."/>
            <person name="Wilkins M.J."/>
            <person name="Karaoz U."/>
            <person name="Brodie E.L."/>
            <person name="Williams K.H."/>
            <person name="Hubbard S.S."/>
            <person name="Banfield J.F."/>
        </authorList>
    </citation>
    <scope>NUCLEOTIDE SEQUENCE [LARGE SCALE GENOMIC DNA]</scope>
</reference>
<dbReference type="Proteomes" id="UP000177328">
    <property type="component" value="Unassembled WGS sequence"/>
</dbReference>
<organism evidence="2 3">
    <name type="scientific">Candidatus Daviesbacteria bacterium RIFCSPHIGHO2_02_FULL_43_12</name>
    <dbReference type="NCBI Taxonomy" id="1797776"/>
    <lineage>
        <taxon>Bacteria</taxon>
        <taxon>Candidatus Daviesiibacteriota</taxon>
    </lineage>
</organism>
<accession>A0A1F5KK42</accession>
<evidence type="ECO:0000259" key="1">
    <source>
        <dbReference type="Pfam" id="PF00535"/>
    </source>
</evidence>
<sequence length="266" mass="30355">MNITAHCIVKDEDRWVWFALQAVLPFVSQVLVFDTGSTDKTAEIIKLINSPKIVFEKKVLKDKGALSILRQEQLKRTQTTWFLLVDGDEVWPEGELAKLIAQTDESPSNIKATFNYMRNCIGDIYHYLPNSTGQYQIAGQKGNLNIRLIKKTPTLKVEGVYPLEFYKDAAGVIQEQPENLLFVDCWYLHTTFLNRSSHQTLSKTSGSLGKSKYPELGISLSEQELPAVFFEKRPEIVGDPLKRRDQRYVLAAVILTPIIYLKRLFS</sequence>
<evidence type="ECO:0000313" key="3">
    <source>
        <dbReference type="Proteomes" id="UP000177328"/>
    </source>
</evidence>
<dbReference type="InterPro" id="IPR001173">
    <property type="entry name" value="Glyco_trans_2-like"/>
</dbReference>
<gene>
    <name evidence="2" type="ORF">A3D25_02160</name>
</gene>
<evidence type="ECO:0000313" key="2">
    <source>
        <dbReference type="EMBL" id="OGE41306.1"/>
    </source>
</evidence>
<comment type="caution">
    <text evidence="2">The sequence shown here is derived from an EMBL/GenBank/DDBJ whole genome shotgun (WGS) entry which is preliminary data.</text>
</comment>
<dbReference type="Pfam" id="PF00535">
    <property type="entry name" value="Glycos_transf_2"/>
    <property type="match status" value="1"/>
</dbReference>
<proteinExistence type="predicted"/>
<dbReference type="Gene3D" id="3.90.550.10">
    <property type="entry name" value="Spore Coat Polysaccharide Biosynthesis Protein SpsA, Chain A"/>
    <property type="match status" value="1"/>
</dbReference>
<dbReference type="InterPro" id="IPR029044">
    <property type="entry name" value="Nucleotide-diphossugar_trans"/>
</dbReference>
<dbReference type="AlphaFoldDB" id="A0A1F5KK42"/>
<name>A0A1F5KK42_9BACT</name>
<dbReference type="EMBL" id="MFDD01000002">
    <property type="protein sequence ID" value="OGE41306.1"/>
    <property type="molecule type" value="Genomic_DNA"/>
</dbReference>
<dbReference type="SUPFAM" id="SSF53448">
    <property type="entry name" value="Nucleotide-diphospho-sugar transferases"/>
    <property type="match status" value="1"/>
</dbReference>